<accession>A0ACC2HSC7</accession>
<gene>
    <name evidence="1" type="ORF">OPT61_g9845</name>
</gene>
<sequence>MPPYESESSDEGEDYTETNVLLGYATKDATGDAISHIGGTPVRTHPCAEDTLLTAAELDRRQDGTLWRARQVQSVQRPAQPAARAERRSPRPLPRPRAATVHLELSAQGLQEEGGKRAGHPWRAHRQGRVQVARKAGEEGDQGGREAAAQDRRVAVRRQDRRFDRAGKPLLQPLLHERGHCTCKSLCLVCQRQPVRRACARICARSTDQLDAVETAIHAANPAVRVHKLPVDVSSDAAVAALAAQIAAKESRLDVLVNNAGYSAPWVPMHESDPAEWWRTLEVNLKGPFLLTQALLPLLLKTAEQTGYVDVVNMASIGAHVVNPVASSYMLSKLALCRLTEKFDAGYAAKGVNVVSLNPGGVVTAMSSQELEILGPYLNDTPELCGGFAVWLTAEPRKWAGGRYLSATWDVDALSKLSDEIVKENKLKVKLAV</sequence>
<organism evidence="1 2">
    <name type="scientific">Boeremia exigua</name>
    <dbReference type="NCBI Taxonomy" id="749465"/>
    <lineage>
        <taxon>Eukaryota</taxon>
        <taxon>Fungi</taxon>
        <taxon>Dikarya</taxon>
        <taxon>Ascomycota</taxon>
        <taxon>Pezizomycotina</taxon>
        <taxon>Dothideomycetes</taxon>
        <taxon>Pleosporomycetidae</taxon>
        <taxon>Pleosporales</taxon>
        <taxon>Pleosporineae</taxon>
        <taxon>Didymellaceae</taxon>
        <taxon>Boeremia</taxon>
    </lineage>
</organism>
<name>A0ACC2HSC7_9PLEO</name>
<comment type="caution">
    <text evidence="1">The sequence shown here is derived from an EMBL/GenBank/DDBJ whole genome shotgun (WGS) entry which is preliminary data.</text>
</comment>
<reference evidence="1" key="1">
    <citation type="submission" date="2022-11" db="EMBL/GenBank/DDBJ databases">
        <title>Genome Sequence of Boeremia exigua.</title>
        <authorList>
            <person name="Buettner E."/>
        </authorList>
    </citation>
    <scope>NUCLEOTIDE SEQUENCE</scope>
    <source>
        <strain evidence="1">CU02</strain>
    </source>
</reference>
<evidence type="ECO:0000313" key="1">
    <source>
        <dbReference type="EMBL" id="KAJ8105977.1"/>
    </source>
</evidence>
<keyword evidence="2" id="KW-1185">Reference proteome</keyword>
<dbReference type="EMBL" id="JAPHNI010001307">
    <property type="protein sequence ID" value="KAJ8105977.1"/>
    <property type="molecule type" value="Genomic_DNA"/>
</dbReference>
<dbReference type="Proteomes" id="UP001153331">
    <property type="component" value="Unassembled WGS sequence"/>
</dbReference>
<evidence type="ECO:0000313" key="2">
    <source>
        <dbReference type="Proteomes" id="UP001153331"/>
    </source>
</evidence>
<protein>
    <submittedName>
        <fullName evidence="1">Uncharacterized protein</fullName>
    </submittedName>
</protein>
<proteinExistence type="predicted"/>